<comment type="caution">
    <text evidence="8">The sequence shown here is derived from an EMBL/GenBank/DDBJ whole genome shotgun (WGS) entry which is preliminary data.</text>
</comment>
<keyword evidence="4" id="KW-0496">Mitochondrion</keyword>
<name>A0ABR4IX88_9EURO</name>
<dbReference type="Pfam" id="PF08637">
    <property type="entry name" value="NCA2"/>
    <property type="match status" value="1"/>
</dbReference>
<keyword evidence="9" id="KW-1185">Reference proteome</keyword>
<keyword evidence="5 7" id="KW-0472">Membrane</keyword>
<gene>
    <name evidence="8" type="ORF">BDW59DRAFT_104102</name>
</gene>
<evidence type="ECO:0000256" key="7">
    <source>
        <dbReference type="SAM" id="Phobius"/>
    </source>
</evidence>
<feature type="transmembrane region" description="Helical" evidence="7">
    <location>
        <begin position="522"/>
        <end position="548"/>
    </location>
</feature>
<feature type="region of interest" description="Disordered" evidence="6">
    <location>
        <begin position="160"/>
        <end position="180"/>
    </location>
</feature>
<evidence type="ECO:0000256" key="3">
    <source>
        <dbReference type="ARBA" id="ARBA00022989"/>
    </source>
</evidence>
<dbReference type="PANTHER" id="PTHR28234">
    <property type="entry name" value="NUCLEAR CONTROL OF ATPASE PROTEIN 2"/>
    <property type="match status" value="1"/>
</dbReference>
<evidence type="ECO:0000256" key="1">
    <source>
        <dbReference type="ARBA" id="ARBA00004225"/>
    </source>
</evidence>
<proteinExistence type="predicted"/>
<protein>
    <submittedName>
        <fullName evidence="8">ATP synthase regulation protein NCA2-domain-containing protein</fullName>
    </submittedName>
</protein>
<evidence type="ECO:0000256" key="5">
    <source>
        <dbReference type="ARBA" id="ARBA00023136"/>
    </source>
</evidence>
<dbReference type="PANTHER" id="PTHR28234:SF1">
    <property type="entry name" value="NUCLEAR CONTROL OF ATPASE PROTEIN 2"/>
    <property type="match status" value="1"/>
</dbReference>
<sequence>MSAFQSKLYRLETQLGEFHQQINDKIELDFQKRIDRPLECLTALENIIGQLSIDYKNHATLQPDKLVDLITKSRDDLRLAVDSSALDVFTCHLSHLSWLVSAKASIQTLAAALTVFSENVLLLNEEIRYWEDVLQLDWFIGLYAVQTSPFKAWRSCMESSRLDNKDNTPNRSTDDPTTGAKSNQNIWLRFYTSVQQFISPRLCSFRVGLSPSLTGSKLEIQRKRRKLKAMRDFNASAVGLLVEKCLSFEADTHLANSGGEPTNNDFCQTVRASVGLMKSLLRNTGDNNPILDPGNNLVAIGDRACRKAQYNAGNDVLDARGILDELVYILTNLLPKYRHLSAKDAKEFGRPSSVVRYWLPLSLGLVSATTSLKLARDIGPVLIDSVSNLGITAIGFWRNWVVGPTWKLVRTIRHDEKSDIALMSQNSLEADRASLERMVVDFVLDRGDQSHPASSADIIADRVRGGDLTPVLRAYEKDLRSPFIGTLRGDLVRALLIQVQKTKVDVEIAMSGIDALLKSQELVFGFVGLTPGLLISYASIRWFSGLLGNRRGFRMGRRQDDLRYALRNIHRILSTSVPTVEGRLSYRNHGLLICNAETLLGKAQNMLKGEDLRAFQEDIGDLANENRADKQLQIVERMAWTYSKWT</sequence>
<evidence type="ECO:0000313" key="9">
    <source>
        <dbReference type="Proteomes" id="UP001610335"/>
    </source>
</evidence>
<evidence type="ECO:0000313" key="8">
    <source>
        <dbReference type="EMBL" id="KAL2832365.1"/>
    </source>
</evidence>
<evidence type="ECO:0000256" key="6">
    <source>
        <dbReference type="SAM" id="MobiDB-lite"/>
    </source>
</evidence>
<dbReference type="EMBL" id="JBFXLS010000006">
    <property type="protein sequence ID" value="KAL2832365.1"/>
    <property type="molecule type" value="Genomic_DNA"/>
</dbReference>
<comment type="subcellular location">
    <subcellularLocation>
        <location evidence="1">Mitochondrion membrane</location>
        <topology evidence="1">Multi-pass membrane protein</topology>
    </subcellularLocation>
</comment>
<accession>A0ABR4IX88</accession>
<organism evidence="8 9">
    <name type="scientific">Aspergillus cavernicola</name>
    <dbReference type="NCBI Taxonomy" id="176166"/>
    <lineage>
        <taxon>Eukaryota</taxon>
        <taxon>Fungi</taxon>
        <taxon>Dikarya</taxon>
        <taxon>Ascomycota</taxon>
        <taxon>Pezizomycotina</taxon>
        <taxon>Eurotiomycetes</taxon>
        <taxon>Eurotiomycetidae</taxon>
        <taxon>Eurotiales</taxon>
        <taxon>Aspergillaceae</taxon>
        <taxon>Aspergillus</taxon>
        <taxon>Aspergillus subgen. Nidulantes</taxon>
    </lineage>
</organism>
<keyword evidence="2 7" id="KW-0812">Transmembrane</keyword>
<dbReference type="Proteomes" id="UP001610335">
    <property type="component" value="Unassembled WGS sequence"/>
</dbReference>
<reference evidence="8 9" key="1">
    <citation type="submission" date="2024-07" db="EMBL/GenBank/DDBJ databases">
        <title>Section-level genome sequencing and comparative genomics of Aspergillus sections Usti and Cavernicolus.</title>
        <authorList>
            <consortium name="Lawrence Berkeley National Laboratory"/>
            <person name="Nybo J.L."/>
            <person name="Vesth T.C."/>
            <person name="Theobald S."/>
            <person name="Frisvad J.C."/>
            <person name="Larsen T.O."/>
            <person name="Kjaerboelling I."/>
            <person name="Rothschild-Mancinelli K."/>
            <person name="Lyhne E.K."/>
            <person name="Kogle M.E."/>
            <person name="Barry K."/>
            <person name="Clum A."/>
            <person name="Na H."/>
            <person name="Ledsgaard L."/>
            <person name="Lin J."/>
            <person name="Lipzen A."/>
            <person name="Kuo A."/>
            <person name="Riley R."/>
            <person name="Mondo S."/>
            <person name="LaButti K."/>
            <person name="Haridas S."/>
            <person name="Pangalinan J."/>
            <person name="Salamov A.A."/>
            <person name="Simmons B.A."/>
            <person name="Magnuson J.K."/>
            <person name="Chen J."/>
            <person name="Drula E."/>
            <person name="Henrissat B."/>
            <person name="Wiebenga A."/>
            <person name="Lubbers R.J."/>
            <person name="Gomes A.C."/>
            <person name="Makela M.R."/>
            <person name="Stajich J."/>
            <person name="Grigoriev I.V."/>
            <person name="Mortensen U.H."/>
            <person name="De vries R.P."/>
            <person name="Baker S.E."/>
            <person name="Andersen M.R."/>
        </authorList>
    </citation>
    <scope>NUCLEOTIDE SEQUENCE [LARGE SCALE GENOMIC DNA]</scope>
    <source>
        <strain evidence="8 9">CBS 600.67</strain>
    </source>
</reference>
<evidence type="ECO:0000256" key="2">
    <source>
        <dbReference type="ARBA" id="ARBA00022692"/>
    </source>
</evidence>
<keyword evidence="3 7" id="KW-1133">Transmembrane helix</keyword>
<feature type="compositionally biased region" description="Basic and acidic residues" evidence="6">
    <location>
        <begin position="160"/>
        <end position="174"/>
    </location>
</feature>
<evidence type="ECO:0000256" key="4">
    <source>
        <dbReference type="ARBA" id="ARBA00023128"/>
    </source>
</evidence>
<dbReference type="InterPro" id="IPR013946">
    <property type="entry name" value="NCA2-like"/>
</dbReference>